<evidence type="ECO:0000313" key="3">
    <source>
        <dbReference type="Proteomes" id="UP000295707"/>
    </source>
</evidence>
<evidence type="ECO:0000313" key="2">
    <source>
        <dbReference type="EMBL" id="TCK17077.1"/>
    </source>
</evidence>
<keyword evidence="1" id="KW-0472">Membrane</keyword>
<keyword evidence="3" id="KW-1185">Reference proteome</keyword>
<sequence length="37" mass="4139">MNEQGMSKRARIMAVMLGMIAVVLYFGFMWLTANGSL</sequence>
<accession>A0A4R1H5S4</accession>
<organism evidence="2 3">
    <name type="scientific">Thiogranum longum</name>
    <dbReference type="NCBI Taxonomy" id="1537524"/>
    <lineage>
        <taxon>Bacteria</taxon>
        <taxon>Pseudomonadati</taxon>
        <taxon>Pseudomonadota</taxon>
        <taxon>Gammaproteobacteria</taxon>
        <taxon>Chromatiales</taxon>
        <taxon>Ectothiorhodospiraceae</taxon>
        <taxon>Thiogranum</taxon>
    </lineage>
</organism>
<dbReference type="Proteomes" id="UP000295707">
    <property type="component" value="Unassembled WGS sequence"/>
</dbReference>
<evidence type="ECO:0000256" key="1">
    <source>
        <dbReference type="SAM" id="Phobius"/>
    </source>
</evidence>
<reference evidence="2 3" key="1">
    <citation type="submission" date="2019-03" db="EMBL/GenBank/DDBJ databases">
        <title>Genomic Encyclopedia of Type Strains, Phase IV (KMG-IV): sequencing the most valuable type-strain genomes for metagenomic binning, comparative biology and taxonomic classification.</title>
        <authorList>
            <person name="Goeker M."/>
        </authorList>
    </citation>
    <scope>NUCLEOTIDE SEQUENCE [LARGE SCALE GENOMIC DNA]</scope>
    <source>
        <strain evidence="2 3">DSM 19610</strain>
    </source>
</reference>
<protein>
    <submittedName>
        <fullName evidence="2">Uncharacterized protein</fullName>
    </submittedName>
</protein>
<gene>
    <name evidence="2" type="ORF">DFR30_0297</name>
</gene>
<keyword evidence="1" id="KW-1133">Transmembrane helix</keyword>
<name>A0A4R1H5S4_9GAMM</name>
<keyword evidence="1" id="KW-0812">Transmembrane</keyword>
<comment type="caution">
    <text evidence="2">The sequence shown here is derived from an EMBL/GenBank/DDBJ whole genome shotgun (WGS) entry which is preliminary data.</text>
</comment>
<proteinExistence type="predicted"/>
<feature type="transmembrane region" description="Helical" evidence="1">
    <location>
        <begin position="12"/>
        <end position="33"/>
    </location>
</feature>
<dbReference type="AlphaFoldDB" id="A0A4R1H5S4"/>
<dbReference type="EMBL" id="SMFX01000001">
    <property type="protein sequence ID" value="TCK17077.1"/>
    <property type="molecule type" value="Genomic_DNA"/>
</dbReference>